<dbReference type="CTD" id="9804496"/>
<keyword evidence="2" id="KW-1133">Transmembrane helix</keyword>
<reference evidence="3 4" key="1">
    <citation type="submission" date="2019-12" db="EMBL/GenBank/DDBJ databases">
        <title>Chromosome-level assembly of the Caenorhabditis remanei genome.</title>
        <authorList>
            <person name="Teterina A.A."/>
            <person name="Willis J.H."/>
            <person name="Phillips P.C."/>
        </authorList>
    </citation>
    <scope>NUCLEOTIDE SEQUENCE [LARGE SCALE GENOMIC DNA]</scope>
    <source>
        <strain evidence="3 4">PX506</strain>
        <tissue evidence="3">Whole organism</tissue>
    </source>
</reference>
<dbReference type="Proteomes" id="UP000483820">
    <property type="component" value="Chromosome IV"/>
</dbReference>
<protein>
    <submittedName>
        <fullName evidence="3">Uncharacterized protein</fullName>
    </submittedName>
</protein>
<feature type="compositionally biased region" description="Acidic residues" evidence="1">
    <location>
        <begin position="133"/>
        <end position="142"/>
    </location>
</feature>
<gene>
    <name evidence="3" type="ORF">GCK72_015316</name>
</gene>
<dbReference type="EMBL" id="WUAV01000004">
    <property type="protein sequence ID" value="KAF1758856.1"/>
    <property type="molecule type" value="Genomic_DNA"/>
</dbReference>
<evidence type="ECO:0000256" key="1">
    <source>
        <dbReference type="SAM" id="MobiDB-lite"/>
    </source>
</evidence>
<dbReference type="AlphaFoldDB" id="A0A6A5GW67"/>
<organism evidence="3 4">
    <name type="scientific">Caenorhabditis remanei</name>
    <name type="common">Caenorhabditis vulgaris</name>
    <dbReference type="NCBI Taxonomy" id="31234"/>
    <lineage>
        <taxon>Eukaryota</taxon>
        <taxon>Metazoa</taxon>
        <taxon>Ecdysozoa</taxon>
        <taxon>Nematoda</taxon>
        <taxon>Chromadorea</taxon>
        <taxon>Rhabditida</taxon>
        <taxon>Rhabditina</taxon>
        <taxon>Rhabditomorpha</taxon>
        <taxon>Rhabditoidea</taxon>
        <taxon>Rhabditidae</taxon>
        <taxon>Peloderinae</taxon>
        <taxon>Caenorhabditis</taxon>
    </lineage>
</organism>
<feature type="transmembrane region" description="Helical" evidence="2">
    <location>
        <begin position="12"/>
        <end position="34"/>
    </location>
</feature>
<dbReference type="GeneID" id="9804496"/>
<feature type="transmembrane region" description="Helical" evidence="2">
    <location>
        <begin position="54"/>
        <end position="79"/>
    </location>
</feature>
<proteinExistence type="predicted"/>
<evidence type="ECO:0000256" key="2">
    <source>
        <dbReference type="SAM" id="Phobius"/>
    </source>
</evidence>
<dbReference type="KEGG" id="crq:GCK72_015316"/>
<sequence>MRHYKSTSVEVVAHVVIHVTLLMLIRVDLLAQIIDCSVENLQIGNHLLNFFQNIILWILFLLDFLFCLIFVDAFFCFLLHTGDDYRSWKPPIGMHNASKQPPQQPPHQPPQQPPTQPPRQKPPRTSWAPAPTEDSDDSEFELLDFKSASRK</sequence>
<keyword evidence="2" id="KW-0812">Transmembrane</keyword>
<dbReference type="RefSeq" id="XP_053585547.1">
    <property type="nucleotide sequence ID" value="XM_053730775.1"/>
</dbReference>
<comment type="caution">
    <text evidence="3">The sequence shown here is derived from an EMBL/GenBank/DDBJ whole genome shotgun (WGS) entry which is preliminary data.</text>
</comment>
<evidence type="ECO:0000313" key="3">
    <source>
        <dbReference type="EMBL" id="KAF1758856.1"/>
    </source>
</evidence>
<feature type="compositionally biased region" description="Pro residues" evidence="1">
    <location>
        <begin position="102"/>
        <end position="120"/>
    </location>
</feature>
<feature type="region of interest" description="Disordered" evidence="1">
    <location>
        <begin position="90"/>
        <end position="151"/>
    </location>
</feature>
<evidence type="ECO:0000313" key="4">
    <source>
        <dbReference type="Proteomes" id="UP000483820"/>
    </source>
</evidence>
<accession>A0A6A5GW67</accession>
<name>A0A6A5GW67_CAERE</name>
<keyword evidence="2" id="KW-0472">Membrane</keyword>